<dbReference type="InterPro" id="IPR029052">
    <property type="entry name" value="Metallo-depent_PP-like"/>
</dbReference>
<sequence length="313" mass="36014">MLFFFTTIIVGQEFISIPTNIKKEDRIAFTLYTVHENTLKLTAQFYPIINFEPFEASLEIEENGKWVKKATAPIRYPGYTSLFRLENWDDTKEINYRVVHNNKAFYEGIIRKNPIHKDTFTLAALTCNSVYPQHGGDISRDDIVSNLTKLQPDLIFFSGDQVYDHSQHYIYWLKFGTDFKELLRNTPTICITDDHDVGQGNIWGANGKKTETRSGVSGGYYMPVEYVKEVERAQTSHLPDAYDPTPIEQGIGVYYTDLKWGGISFAILEDRKFKSGLLDLPKYAPDIFPDGTRDALLILMLTLENLIFLEQNY</sequence>
<dbReference type="AlphaFoldDB" id="A0A090VJR2"/>
<proteinExistence type="predicted"/>
<evidence type="ECO:0000313" key="1">
    <source>
        <dbReference type="EMBL" id="GAL63574.1"/>
    </source>
</evidence>
<dbReference type="Proteomes" id="UP000029644">
    <property type="component" value="Unassembled WGS sequence"/>
</dbReference>
<dbReference type="InterPro" id="IPR038607">
    <property type="entry name" value="PhoD-like_sf"/>
</dbReference>
<dbReference type="Gene3D" id="3.60.21.70">
    <property type="entry name" value="PhoD-like phosphatase"/>
    <property type="match status" value="1"/>
</dbReference>
<evidence type="ECO:0000313" key="2">
    <source>
        <dbReference type="Proteomes" id="UP000029644"/>
    </source>
</evidence>
<protein>
    <recommendedName>
        <fullName evidence="3">PhoD-like phosphatase metallophosphatase domain-containing protein</fullName>
    </recommendedName>
</protein>
<reference evidence="1 2" key="1">
    <citation type="journal article" date="2014" name="Genome Announc.">
        <title>Draft Genome Sequences of Marine Flavobacterium Algibacter lectus Strains SS8 and NR4.</title>
        <authorList>
            <person name="Takatani N."/>
            <person name="Nakanishi M."/>
            <person name="Meirelles P."/>
            <person name="Mino S."/>
            <person name="Suda W."/>
            <person name="Oshima K."/>
            <person name="Hattori M."/>
            <person name="Ohkuma M."/>
            <person name="Hosokawa M."/>
            <person name="Miyashita K."/>
            <person name="Thompson F.L."/>
            <person name="Niwa A."/>
            <person name="Sawabe T."/>
            <person name="Sawabe T."/>
        </authorList>
    </citation>
    <scope>NUCLEOTIDE SEQUENCE [LARGE SCALE GENOMIC DNA]</scope>
    <source>
        <strain evidence="1 2">JCM 19300</strain>
    </source>
</reference>
<evidence type="ECO:0008006" key="3">
    <source>
        <dbReference type="Google" id="ProtNLM"/>
    </source>
</evidence>
<dbReference type="SUPFAM" id="SSF56300">
    <property type="entry name" value="Metallo-dependent phosphatases"/>
    <property type="match status" value="1"/>
</dbReference>
<accession>A0A090VJR2</accession>
<comment type="caution">
    <text evidence="1">The sequence shown here is derived from an EMBL/GenBank/DDBJ whole genome shotgun (WGS) entry which is preliminary data.</text>
</comment>
<name>A0A090VJR2_9FLAO</name>
<gene>
    <name evidence="1" type="ORF">JCM19300_1923</name>
</gene>
<dbReference type="EMBL" id="BBNQ01000012">
    <property type="protein sequence ID" value="GAL63574.1"/>
    <property type="molecule type" value="Genomic_DNA"/>
</dbReference>
<organism evidence="1 2">
    <name type="scientific">Algibacter lectus</name>
    <dbReference type="NCBI Taxonomy" id="221126"/>
    <lineage>
        <taxon>Bacteria</taxon>
        <taxon>Pseudomonadati</taxon>
        <taxon>Bacteroidota</taxon>
        <taxon>Flavobacteriia</taxon>
        <taxon>Flavobacteriales</taxon>
        <taxon>Flavobacteriaceae</taxon>
        <taxon>Algibacter</taxon>
    </lineage>
</organism>